<feature type="region of interest" description="Disordered" evidence="2">
    <location>
        <begin position="559"/>
        <end position="578"/>
    </location>
</feature>
<dbReference type="SUPFAM" id="SSF53098">
    <property type="entry name" value="Ribonuclease H-like"/>
    <property type="match status" value="1"/>
</dbReference>
<dbReference type="InterPro" id="IPR012337">
    <property type="entry name" value="RNaseH-like_sf"/>
</dbReference>
<feature type="domain" description="Transposase IS4-like" evidence="3">
    <location>
        <begin position="184"/>
        <end position="338"/>
    </location>
</feature>
<evidence type="ECO:0000259" key="3">
    <source>
        <dbReference type="Pfam" id="PF01609"/>
    </source>
</evidence>
<keyword evidence="5" id="KW-1185">Reference proteome</keyword>
<dbReference type="EMBL" id="VZQQ01000038">
    <property type="protein sequence ID" value="MBC8750761.1"/>
    <property type="molecule type" value="Genomic_DNA"/>
</dbReference>
<protein>
    <submittedName>
        <fullName evidence="4">Type II toxin-antitoxin system Phd/YefM family antitoxin</fullName>
    </submittedName>
</protein>
<proteinExistence type="inferred from homology"/>
<dbReference type="Proteomes" id="UP000736373">
    <property type="component" value="Unassembled WGS sequence"/>
</dbReference>
<gene>
    <name evidence="4" type="ORF">F6X42_30510</name>
</gene>
<feature type="region of interest" description="Disordered" evidence="2">
    <location>
        <begin position="479"/>
        <end position="507"/>
    </location>
</feature>
<comment type="similarity">
    <text evidence="1">Belongs to the phD/YefM antitoxin family.</text>
</comment>
<dbReference type="InterPro" id="IPR002559">
    <property type="entry name" value="Transposase_11"/>
</dbReference>
<evidence type="ECO:0000313" key="5">
    <source>
        <dbReference type="Proteomes" id="UP000736373"/>
    </source>
</evidence>
<comment type="caution">
    <text evidence="4">The sequence shown here is derived from an EMBL/GenBank/DDBJ whole genome shotgun (WGS) entry which is preliminary data.</text>
</comment>
<organism evidence="4 5">
    <name type="scientific">Paraburkholderia podalyriae</name>
    <dbReference type="NCBI Taxonomy" id="1938811"/>
    <lineage>
        <taxon>Bacteria</taxon>
        <taxon>Pseudomonadati</taxon>
        <taxon>Pseudomonadota</taxon>
        <taxon>Betaproteobacteria</taxon>
        <taxon>Burkholderiales</taxon>
        <taxon>Burkholderiaceae</taxon>
        <taxon>Paraburkholderia</taxon>
    </lineage>
</organism>
<dbReference type="SUPFAM" id="SSF143120">
    <property type="entry name" value="YefM-like"/>
    <property type="match status" value="1"/>
</dbReference>
<name>A0ABR7PWU3_9BURK</name>
<evidence type="ECO:0000313" key="4">
    <source>
        <dbReference type="EMBL" id="MBC8750761.1"/>
    </source>
</evidence>
<evidence type="ECO:0000256" key="2">
    <source>
        <dbReference type="SAM" id="MobiDB-lite"/>
    </source>
</evidence>
<dbReference type="InterPro" id="IPR036165">
    <property type="entry name" value="YefM-like_sf"/>
</dbReference>
<reference evidence="4 5" key="1">
    <citation type="submission" date="2019-09" db="EMBL/GenBank/DDBJ databases">
        <title>Paraburkholderia podalyriae sp. nov., A South African Podalyria-associated rhizobium.</title>
        <authorList>
            <person name="Mavima L."/>
            <person name="Beukes C.W."/>
            <person name="Palmer M."/>
            <person name="De Meyer S.E."/>
            <person name="James E.K."/>
            <person name="Maluk M."/>
            <person name="Avontuur J.R."/>
            <person name="Chan W.Y."/>
            <person name="Venter S.N."/>
            <person name="Steenkamp E.T."/>
        </authorList>
    </citation>
    <scope>NUCLEOTIDE SEQUENCE [LARGE SCALE GENOMIC DNA]</scope>
    <source>
        <strain evidence="4 5">WC7.3b</strain>
    </source>
</reference>
<sequence length="578" mass="64391">MMGSSARRRFTRQLRGNQVIRAVIERFVEHSPMTLMARLVLQCALDAEWAGDSFEQVEASDSLQMRESLFSMTVETMSIIAARLQHSVDTAAKTLPELPASITALHDRISRTRSGWGRTLVRDSAQRLLPLVQPLLHDRQATVSDYRLRILDGSRLPASERCSPGPSGCMHGAMMPGGERDTESPAQSLVVYDPDLAMIVDLVPWEHGRAQERPVMGALLDSVQPGELWIVDRHFNTRAILAGWPRRGSAFIVQEHGCSPVWLERDCRLEKGRIESGLVYEQSVSMTDELGSSLVFRRIELHLDHPDMDGDTVIRILTNVPASHLSAHEVVRLSCRHWSETLPVPLEPVFYSGVLSSGTPRAALLAFGVAALAYNGLSAMVRAVSNRQELNERETRRLPLYIAAGVRETYAGMMIAVPSKFWQHYDHLVPSQFGRILKNIAAHVDPRSRRKQQREHTTEPKTKAMLRASTLDSMFCREAGVDPDGGSRSGQRATAMATRDFSSNPSKALRDAAESPVMVTKYGQAIAFLVSVEDWNRMKSEIRETTMDRLAPEYPGFQAAAYESASKPRSTRPASSNR</sequence>
<dbReference type="Pfam" id="PF01609">
    <property type="entry name" value="DDE_Tnp_1"/>
    <property type="match status" value="1"/>
</dbReference>
<accession>A0ABR7PWU3</accession>
<evidence type="ECO:0000256" key="1">
    <source>
        <dbReference type="ARBA" id="ARBA00009981"/>
    </source>
</evidence>